<comment type="caution">
    <text evidence="2">The sequence shown here is derived from an EMBL/GenBank/DDBJ whole genome shotgun (WGS) entry which is preliminary data.</text>
</comment>
<dbReference type="InterPro" id="IPR007569">
    <property type="entry name" value="DUF559"/>
</dbReference>
<reference evidence="2 3" key="1">
    <citation type="submission" date="2016-06" db="EMBL/GenBank/DDBJ databases">
        <authorList>
            <person name="Kjaerup R.B."/>
            <person name="Dalgaard T.S."/>
            <person name="Juul-Madsen H.R."/>
        </authorList>
    </citation>
    <scope>NUCLEOTIDE SEQUENCE [LARGE SCALE GENOMIC DNA]</scope>
    <source>
        <strain evidence="2 3">1245139.5</strain>
    </source>
</reference>
<organism evidence="2 3">
    <name type="scientific">Mycobacterium asiaticum</name>
    <dbReference type="NCBI Taxonomy" id="1790"/>
    <lineage>
        <taxon>Bacteria</taxon>
        <taxon>Bacillati</taxon>
        <taxon>Actinomycetota</taxon>
        <taxon>Actinomycetes</taxon>
        <taxon>Mycobacteriales</taxon>
        <taxon>Mycobacteriaceae</taxon>
        <taxon>Mycobacterium</taxon>
    </lineage>
</organism>
<dbReference type="OrthoDB" id="4390288at2"/>
<dbReference type="SUPFAM" id="SSF52980">
    <property type="entry name" value="Restriction endonuclease-like"/>
    <property type="match status" value="1"/>
</dbReference>
<gene>
    <name evidence="2" type="ORF">A5636_08945</name>
</gene>
<proteinExistence type="predicted"/>
<dbReference type="Proteomes" id="UP000093629">
    <property type="component" value="Unassembled WGS sequence"/>
</dbReference>
<feature type="domain" description="DUF559" evidence="1">
    <location>
        <begin position="212"/>
        <end position="260"/>
    </location>
</feature>
<dbReference type="Pfam" id="PF04480">
    <property type="entry name" value="DUF559"/>
    <property type="match status" value="1"/>
</dbReference>
<keyword evidence="3" id="KW-1185">Reference proteome</keyword>
<evidence type="ECO:0000259" key="1">
    <source>
        <dbReference type="Pfam" id="PF04480"/>
    </source>
</evidence>
<accession>A0A1A3MVE2</accession>
<dbReference type="Gene3D" id="3.40.960.10">
    <property type="entry name" value="VSR Endonuclease"/>
    <property type="match status" value="1"/>
</dbReference>
<dbReference type="InterPro" id="IPR011335">
    <property type="entry name" value="Restrct_endonuc-II-like"/>
</dbReference>
<evidence type="ECO:0000313" key="3">
    <source>
        <dbReference type="Proteomes" id="UP000093629"/>
    </source>
</evidence>
<dbReference type="RefSeq" id="WP_065159756.1">
    <property type="nucleotide sequence ID" value="NZ_LZLQ01000106.1"/>
</dbReference>
<sequence length="285" mass="32199">MVGDDPFIGSEAIAGGILRPSQLRSRFRALLPDVYMRRDQQPSLRQRTLAAWLWSRRRGVVAGLTAAAWHGSRWVDEDRPVELAWSNLRPPPGVQTYDIRLAADETVVVAGLPVTTPARTAFDIGRREPLDSAIPQLDALLATTSTKVRDVIGVAERHRGARGLRQLESALELVDTGSQSPRETSLRLLLIQAGLPRPTTQIPVVAPDDARRYYLDMGWEDTMVAVEYDGEHHRTDRWQYQKDVRRSEDLERLGWIVIRVLVTDRPAEIVRRVRDALDYRASSAR</sequence>
<protein>
    <recommendedName>
        <fullName evidence="1">DUF559 domain-containing protein</fullName>
    </recommendedName>
</protein>
<dbReference type="AlphaFoldDB" id="A0A1A3MVE2"/>
<dbReference type="EMBL" id="LZLQ01000106">
    <property type="protein sequence ID" value="OBK13868.1"/>
    <property type="molecule type" value="Genomic_DNA"/>
</dbReference>
<evidence type="ECO:0000313" key="2">
    <source>
        <dbReference type="EMBL" id="OBK13868.1"/>
    </source>
</evidence>
<name>A0A1A3MVE2_MYCAS</name>